<dbReference type="AlphaFoldDB" id="A0A382HJX9"/>
<name>A0A382HJX9_9ZZZZ</name>
<feature type="transmembrane region" description="Helical" evidence="1">
    <location>
        <begin position="38"/>
        <end position="59"/>
    </location>
</feature>
<gene>
    <name evidence="2" type="ORF">METZ01_LOCUS240219</name>
</gene>
<evidence type="ECO:0000313" key="2">
    <source>
        <dbReference type="EMBL" id="SVB87365.1"/>
    </source>
</evidence>
<sequence length="99" mass="10383">MGTESLCFPITPGYPKASENTFSWKPTRIKLSTRIAGALRLPVGPSMASMILSFVDAVTENSSTLFPLATTILVAVSSSLLASSACNFLLAGMVLTISI</sequence>
<dbReference type="EMBL" id="UINC01061611">
    <property type="protein sequence ID" value="SVB87365.1"/>
    <property type="molecule type" value="Genomic_DNA"/>
</dbReference>
<reference evidence="2" key="1">
    <citation type="submission" date="2018-05" db="EMBL/GenBank/DDBJ databases">
        <authorList>
            <person name="Lanie J.A."/>
            <person name="Ng W.-L."/>
            <person name="Kazmierczak K.M."/>
            <person name="Andrzejewski T.M."/>
            <person name="Davidsen T.M."/>
            <person name="Wayne K.J."/>
            <person name="Tettelin H."/>
            <person name="Glass J.I."/>
            <person name="Rusch D."/>
            <person name="Podicherti R."/>
            <person name="Tsui H.-C.T."/>
            <person name="Winkler M.E."/>
        </authorList>
    </citation>
    <scope>NUCLEOTIDE SEQUENCE</scope>
</reference>
<keyword evidence="1" id="KW-0812">Transmembrane</keyword>
<keyword evidence="1" id="KW-0472">Membrane</keyword>
<accession>A0A382HJX9</accession>
<keyword evidence="1" id="KW-1133">Transmembrane helix</keyword>
<proteinExistence type="predicted"/>
<evidence type="ECO:0000256" key="1">
    <source>
        <dbReference type="SAM" id="Phobius"/>
    </source>
</evidence>
<organism evidence="2">
    <name type="scientific">marine metagenome</name>
    <dbReference type="NCBI Taxonomy" id="408172"/>
    <lineage>
        <taxon>unclassified sequences</taxon>
        <taxon>metagenomes</taxon>
        <taxon>ecological metagenomes</taxon>
    </lineage>
</organism>
<protein>
    <submittedName>
        <fullName evidence="2">Uncharacterized protein</fullName>
    </submittedName>
</protein>
<feature type="transmembrane region" description="Helical" evidence="1">
    <location>
        <begin position="65"/>
        <end position="90"/>
    </location>
</feature>